<dbReference type="GO" id="GO:0055085">
    <property type="term" value="P:transmembrane transport"/>
    <property type="evidence" value="ECO:0007669"/>
    <property type="project" value="UniProtKB-ARBA"/>
</dbReference>
<sequence>MNDALLKVSNLAVSIRGDEGIARILDRVDLEIPRGRIVGVVGESGCGKSTLIKAILGVLPTRARIDAGEIVFEGRDLAKLPPDVLAREVRGAAIGFIPQDPFLALNPVFRVGTQMLETMRWHAPPQWKGRHRERLVELLRAVQVPDPERALERYPHEFSGGQRQRLLIAAALSCQPRLLIADEPTTALDVTTQQQVLMLLRNLVAEFDLSMLFVTHDFGVVAQLCDEVSVIYAGQTVEAAPTRRLINEAAHPYARLLLACHPDRATDLGGIPGSVPSPFAPPQGCRFHPRCPIAVADCASARPIIEQTSERHDVACPRYRLPLPQGATP</sequence>
<evidence type="ECO:0000259" key="8">
    <source>
        <dbReference type="PROSITE" id="PS50893"/>
    </source>
</evidence>
<dbReference type="InterPro" id="IPR017871">
    <property type="entry name" value="ABC_transporter-like_CS"/>
</dbReference>
<dbReference type="PROSITE" id="PS00211">
    <property type="entry name" value="ABC_TRANSPORTER_1"/>
    <property type="match status" value="1"/>
</dbReference>
<dbReference type="Pfam" id="PF00005">
    <property type="entry name" value="ABC_tran"/>
    <property type="match status" value="1"/>
</dbReference>
<dbReference type="InterPro" id="IPR050388">
    <property type="entry name" value="ABC_Ni/Peptide_Import"/>
</dbReference>
<dbReference type="PANTHER" id="PTHR43297:SF2">
    <property type="entry name" value="DIPEPTIDE TRANSPORT ATP-BINDING PROTEIN DPPD"/>
    <property type="match status" value="1"/>
</dbReference>
<dbReference type="CDD" id="cd03257">
    <property type="entry name" value="ABC_NikE_OppD_transporters"/>
    <property type="match status" value="1"/>
</dbReference>
<dbReference type="NCBIfam" id="TIGR01727">
    <property type="entry name" value="oligo_HPY"/>
    <property type="match status" value="1"/>
</dbReference>
<keyword evidence="6 9" id="KW-0067">ATP-binding</keyword>
<dbReference type="GO" id="GO:0015833">
    <property type="term" value="P:peptide transport"/>
    <property type="evidence" value="ECO:0007669"/>
    <property type="project" value="InterPro"/>
</dbReference>
<feature type="domain" description="ABC transporter" evidence="8">
    <location>
        <begin position="6"/>
        <end position="258"/>
    </location>
</feature>
<evidence type="ECO:0000256" key="2">
    <source>
        <dbReference type="ARBA" id="ARBA00005417"/>
    </source>
</evidence>
<dbReference type="GO" id="GO:0005524">
    <property type="term" value="F:ATP binding"/>
    <property type="evidence" value="ECO:0007669"/>
    <property type="project" value="UniProtKB-KW"/>
</dbReference>
<dbReference type="SMART" id="SM00382">
    <property type="entry name" value="AAA"/>
    <property type="match status" value="1"/>
</dbReference>
<dbReference type="SUPFAM" id="SSF52540">
    <property type="entry name" value="P-loop containing nucleoside triphosphate hydrolases"/>
    <property type="match status" value="1"/>
</dbReference>
<dbReference type="RefSeq" id="WP_147149940.1">
    <property type="nucleotide sequence ID" value="NZ_BKAJ01000048.1"/>
</dbReference>
<dbReference type="PANTHER" id="PTHR43297">
    <property type="entry name" value="OLIGOPEPTIDE TRANSPORT ATP-BINDING PROTEIN APPD"/>
    <property type="match status" value="1"/>
</dbReference>
<dbReference type="AlphaFoldDB" id="A0A512NA47"/>
<evidence type="ECO:0000256" key="1">
    <source>
        <dbReference type="ARBA" id="ARBA00004417"/>
    </source>
</evidence>
<dbReference type="OrthoDB" id="7241770at2"/>
<dbReference type="GO" id="GO:0005886">
    <property type="term" value="C:plasma membrane"/>
    <property type="evidence" value="ECO:0007669"/>
    <property type="project" value="UniProtKB-SubCell"/>
</dbReference>
<dbReference type="EMBL" id="BKAJ01000048">
    <property type="protein sequence ID" value="GEP55857.1"/>
    <property type="molecule type" value="Genomic_DNA"/>
</dbReference>
<comment type="similarity">
    <text evidence="2">Belongs to the ABC transporter superfamily.</text>
</comment>
<comment type="caution">
    <text evidence="9">The sequence shown here is derived from an EMBL/GenBank/DDBJ whole genome shotgun (WGS) entry which is preliminary data.</text>
</comment>
<dbReference type="Gene3D" id="3.40.50.300">
    <property type="entry name" value="P-loop containing nucleotide triphosphate hydrolases"/>
    <property type="match status" value="1"/>
</dbReference>
<evidence type="ECO:0000256" key="7">
    <source>
        <dbReference type="ARBA" id="ARBA00023136"/>
    </source>
</evidence>
<evidence type="ECO:0000256" key="3">
    <source>
        <dbReference type="ARBA" id="ARBA00022448"/>
    </source>
</evidence>
<dbReference type="InterPro" id="IPR013563">
    <property type="entry name" value="Oligopep_ABC_C"/>
</dbReference>
<reference evidence="9 10" key="1">
    <citation type="submission" date="2019-07" db="EMBL/GenBank/DDBJ databases">
        <title>Whole genome shotgun sequence of Reyranella soli NBRC 108950.</title>
        <authorList>
            <person name="Hosoyama A."/>
            <person name="Uohara A."/>
            <person name="Ohji S."/>
            <person name="Ichikawa N."/>
        </authorList>
    </citation>
    <scope>NUCLEOTIDE SEQUENCE [LARGE SCALE GENOMIC DNA]</scope>
    <source>
        <strain evidence="9 10">NBRC 108950</strain>
    </source>
</reference>
<dbReference type="InterPro" id="IPR027417">
    <property type="entry name" value="P-loop_NTPase"/>
</dbReference>
<gene>
    <name evidence="9" type="ORF">RSO01_30230</name>
</gene>
<evidence type="ECO:0000256" key="4">
    <source>
        <dbReference type="ARBA" id="ARBA00022475"/>
    </source>
</evidence>
<keyword evidence="5" id="KW-0547">Nucleotide-binding</keyword>
<keyword evidence="10" id="KW-1185">Reference proteome</keyword>
<organism evidence="9 10">
    <name type="scientific">Reyranella soli</name>
    <dbReference type="NCBI Taxonomy" id="1230389"/>
    <lineage>
        <taxon>Bacteria</taxon>
        <taxon>Pseudomonadati</taxon>
        <taxon>Pseudomonadota</taxon>
        <taxon>Alphaproteobacteria</taxon>
        <taxon>Hyphomicrobiales</taxon>
        <taxon>Reyranellaceae</taxon>
        <taxon>Reyranella</taxon>
    </lineage>
</organism>
<evidence type="ECO:0000256" key="6">
    <source>
        <dbReference type="ARBA" id="ARBA00022840"/>
    </source>
</evidence>
<protein>
    <submittedName>
        <fullName evidence="9">ABC transporter ATP-binding protein</fullName>
    </submittedName>
</protein>
<evidence type="ECO:0000313" key="9">
    <source>
        <dbReference type="EMBL" id="GEP55857.1"/>
    </source>
</evidence>
<name>A0A512NA47_9HYPH</name>
<dbReference type="Pfam" id="PF08352">
    <property type="entry name" value="oligo_HPY"/>
    <property type="match status" value="1"/>
</dbReference>
<comment type="subcellular location">
    <subcellularLocation>
        <location evidence="1">Cell inner membrane</location>
        <topology evidence="1">Peripheral membrane protein</topology>
    </subcellularLocation>
</comment>
<keyword evidence="4" id="KW-1003">Cell membrane</keyword>
<dbReference type="FunFam" id="3.40.50.300:FF:000016">
    <property type="entry name" value="Oligopeptide ABC transporter ATP-binding component"/>
    <property type="match status" value="1"/>
</dbReference>
<keyword evidence="7" id="KW-0472">Membrane</keyword>
<dbReference type="InterPro" id="IPR003439">
    <property type="entry name" value="ABC_transporter-like_ATP-bd"/>
</dbReference>
<accession>A0A512NA47</accession>
<dbReference type="PROSITE" id="PS50893">
    <property type="entry name" value="ABC_TRANSPORTER_2"/>
    <property type="match status" value="1"/>
</dbReference>
<dbReference type="Proteomes" id="UP000321058">
    <property type="component" value="Unassembled WGS sequence"/>
</dbReference>
<dbReference type="InterPro" id="IPR003593">
    <property type="entry name" value="AAA+_ATPase"/>
</dbReference>
<dbReference type="GO" id="GO:0016887">
    <property type="term" value="F:ATP hydrolysis activity"/>
    <property type="evidence" value="ECO:0007669"/>
    <property type="project" value="InterPro"/>
</dbReference>
<proteinExistence type="inferred from homology"/>
<evidence type="ECO:0000256" key="5">
    <source>
        <dbReference type="ARBA" id="ARBA00022741"/>
    </source>
</evidence>
<evidence type="ECO:0000313" key="10">
    <source>
        <dbReference type="Proteomes" id="UP000321058"/>
    </source>
</evidence>
<keyword evidence="3" id="KW-0813">Transport</keyword>